<keyword evidence="2" id="KW-1185">Reference proteome</keyword>
<dbReference type="AlphaFoldDB" id="A0A370DHS7"/>
<organism evidence="1 2">
    <name type="scientific">endosymbiont of Galathealinum brachiosum</name>
    <dbReference type="NCBI Taxonomy" id="2200906"/>
    <lineage>
        <taxon>Bacteria</taxon>
        <taxon>Pseudomonadati</taxon>
        <taxon>Pseudomonadota</taxon>
        <taxon>Gammaproteobacteria</taxon>
        <taxon>sulfur-oxidizing symbionts</taxon>
    </lineage>
</organism>
<reference evidence="1 2" key="1">
    <citation type="journal article" date="2018" name="ISME J.">
        <title>Endosymbiont genomes yield clues of tubeworm success.</title>
        <authorList>
            <person name="Li Y."/>
            <person name="Liles M.R."/>
            <person name="Halanych K.M."/>
        </authorList>
    </citation>
    <scope>NUCLEOTIDE SEQUENCE [LARGE SCALE GENOMIC DNA]</scope>
    <source>
        <strain evidence="1">A1464</strain>
    </source>
</reference>
<accession>A0A370DHS7</accession>
<evidence type="ECO:0000313" key="1">
    <source>
        <dbReference type="EMBL" id="RDH84485.1"/>
    </source>
</evidence>
<comment type="caution">
    <text evidence="1">The sequence shown here is derived from an EMBL/GenBank/DDBJ whole genome shotgun (WGS) entry which is preliminary data.</text>
</comment>
<gene>
    <name evidence="1" type="ORF">DIZ80_03120</name>
</gene>
<dbReference type="Proteomes" id="UP000254266">
    <property type="component" value="Unassembled WGS sequence"/>
</dbReference>
<evidence type="ECO:0000313" key="2">
    <source>
        <dbReference type="Proteomes" id="UP000254266"/>
    </source>
</evidence>
<protein>
    <submittedName>
        <fullName evidence="1">Uncharacterized protein</fullName>
    </submittedName>
</protein>
<proteinExistence type="predicted"/>
<dbReference type="EMBL" id="QFXC01000007">
    <property type="protein sequence ID" value="RDH84485.1"/>
    <property type="molecule type" value="Genomic_DNA"/>
</dbReference>
<sequence>MSITRRQFLLSIPAVSAGYIIPSFVVRAAEYLASTGKPLLIEPSMYDSILFAVNDGTGNYQLNIGDPYAEPPRLTLREYIETYYWGDDDDYIEESDLSKNEFKIALNEYVEEELYIEDWARQHSPNRLAFDYLFCLDLGTETESNKAVGVIEFIDGPSPGNDYIAAHVPDHLSLSLLQERLNRLNEGVRIIIC</sequence>
<name>A0A370DHS7_9GAMM</name>